<keyword evidence="10 11" id="KW-0119">Carbohydrate metabolism</keyword>
<dbReference type="Proteomes" id="UP000239366">
    <property type="component" value="Unassembled WGS sequence"/>
</dbReference>
<dbReference type="InterPro" id="IPR015443">
    <property type="entry name" value="Aldose_1-epimerase"/>
</dbReference>
<comment type="subunit">
    <text evidence="5">Monomer.</text>
</comment>
<dbReference type="Gene3D" id="2.70.98.10">
    <property type="match status" value="1"/>
</dbReference>
<dbReference type="PANTHER" id="PTHR10091:SF0">
    <property type="entry name" value="GALACTOSE MUTAROTASE"/>
    <property type="match status" value="1"/>
</dbReference>
<feature type="binding site" evidence="14">
    <location>
        <begin position="176"/>
        <end position="178"/>
    </location>
    <ligand>
        <name>beta-D-galactose</name>
        <dbReference type="ChEBI" id="CHEBI:27667"/>
    </ligand>
</feature>
<evidence type="ECO:0000313" key="16">
    <source>
        <dbReference type="Proteomes" id="UP000239366"/>
    </source>
</evidence>
<feature type="active site" description="Proton donor" evidence="12">
    <location>
        <position position="176"/>
    </location>
</feature>
<gene>
    <name evidence="15" type="ORF">BST99_00120</name>
</gene>
<feature type="binding site" evidence="13">
    <location>
        <position position="237"/>
    </location>
    <ligand>
        <name>beta-D-galactose</name>
        <dbReference type="ChEBI" id="CHEBI:27667"/>
    </ligand>
</feature>
<evidence type="ECO:0000256" key="1">
    <source>
        <dbReference type="ARBA" id="ARBA00001614"/>
    </source>
</evidence>
<evidence type="ECO:0000256" key="5">
    <source>
        <dbReference type="ARBA" id="ARBA00011245"/>
    </source>
</evidence>
<dbReference type="OrthoDB" id="9779408at2"/>
<dbReference type="InterPro" id="IPR018052">
    <property type="entry name" value="Ald1_epimerase_CS"/>
</dbReference>
<evidence type="ECO:0000256" key="7">
    <source>
        <dbReference type="ARBA" id="ARBA00014165"/>
    </source>
</evidence>
<dbReference type="InterPro" id="IPR008183">
    <property type="entry name" value="Aldose_1/G6P_1-epimerase"/>
</dbReference>
<evidence type="ECO:0000256" key="6">
    <source>
        <dbReference type="ARBA" id="ARBA00013185"/>
    </source>
</evidence>
<dbReference type="GO" id="GO:0030246">
    <property type="term" value="F:carbohydrate binding"/>
    <property type="evidence" value="ECO:0007669"/>
    <property type="project" value="InterPro"/>
</dbReference>
<protein>
    <recommendedName>
        <fullName evidence="7 11">Aldose 1-epimerase</fullName>
        <ecNumber evidence="6 11">5.1.3.3</ecNumber>
    </recommendedName>
</protein>
<evidence type="ECO:0000256" key="9">
    <source>
        <dbReference type="ARBA" id="ARBA00023235"/>
    </source>
</evidence>
<evidence type="ECO:0000256" key="3">
    <source>
        <dbReference type="ARBA" id="ARBA00005028"/>
    </source>
</evidence>
<comment type="pathway">
    <text evidence="3 11">Carbohydrate metabolism; hexose metabolism.</text>
</comment>
<comment type="similarity">
    <text evidence="4 11">Belongs to the aldose epimerase family.</text>
</comment>
<dbReference type="GO" id="GO:0006006">
    <property type="term" value="P:glucose metabolic process"/>
    <property type="evidence" value="ECO:0007669"/>
    <property type="project" value="TreeGrafter"/>
</dbReference>
<evidence type="ECO:0000256" key="4">
    <source>
        <dbReference type="ARBA" id="ARBA00006206"/>
    </source>
</evidence>
<accession>A0A2S7T3X3</accession>
<evidence type="ECO:0000256" key="12">
    <source>
        <dbReference type="PIRSR" id="PIRSR005096-1"/>
    </source>
</evidence>
<dbReference type="InterPro" id="IPR047215">
    <property type="entry name" value="Galactose_mutarotase-like"/>
</dbReference>
<dbReference type="SUPFAM" id="SSF74650">
    <property type="entry name" value="Galactose mutarotase-like"/>
    <property type="match status" value="1"/>
</dbReference>
<evidence type="ECO:0000256" key="14">
    <source>
        <dbReference type="PIRSR" id="PIRSR005096-3"/>
    </source>
</evidence>
<reference evidence="16" key="1">
    <citation type="submission" date="2016-11" db="EMBL/GenBank/DDBJ databases">
        <title>Trade-off between light-utilization and light-protection in marine flavobacteria.</title>
        <authorList>
            <person name="Kumagai Y."/>
            <person name="Yoshizawa S."/>
            <person name="Kogure K."/>
        </authorList>
    </citation>
    <scope>NUCLEOTIDE SEQUENCE [LARGE SCALE GENOMIC DNA]</scope>
    <source>
        <strain evidence="16">SG-18</strain>
    </source>
</reference>
<dbReference type="Pfam" id="PF01263">
    <property type="entry name" value="Aldose_epim"/>
    <property type="match status" value="1"/>
</dbReference>
<proteinExistence type="inferred from homology"/>
<dbReference type="GO" id="GO:0005737">
    <property type="term" value="C:cytoplasm"/>
    <property type="evidence" value="ECO:0007669"/>
    <property type="project" value="TreeGrafter"/>
</dbReference>
<dbReference type="UniPathway" id="UPA00242"/>
<dbReference type="CDD" id="cd09019">
    <property type="entry name" value="galactose_mutarotase_like"/>
    <property type="match status" value="1"/>
</dbReference>
<evidence type="ECO:0000256" key="8">
    <source>
        <dbReference type="ARBA" id="ARBA00022837"/>
    </source>
</evidence>
<evidence type="ECO:0000256" key="11">
    <source>
        <dbReference type="PIRNR" id="PIRNR005096"/>
    </source>
</evidence>
<dbReference type="PROSITE" id="PS00545">
    <property type="entry name" value="ALDOSE_1_EPIMERASE"/>
    <property type="match status" value="1"/>
</dbReference>
<feature type="active site" description="Proton acceptor" evidence="12">
    <location>
        <position position="299"/>
    </location>
</feature>
<evidence type="ECO:0000256" key="2">
    <source>
        <dbReference type="ARBA" id="ARBA00001913"/>
    </source>
</evidence>
<sequence length="334" mass="37687">MLPNPSVNSIQKFKLHNSLGTEVEILNLGAILHRWKIREEGGTERDIIVGPDQISDYLSVFESVPYYFGATIGRYAGRIREGFRLNGQYYPLESNEQGVHLHGGAEGIDRKLWELDEEASDLPQTLVLYTRSKAGEGGYPGALEIEARYCLQDDDSLELEYRAVSDADTVLNLTNHVYFNLDGNPLTEQSLQLSSARCLETNEYLLPTGRFTPLEEDAKDFRKQKSLEALPSYGGLDHCFLLDQIKAGEPAIRYQSTKGDLALEGWTNQAAVVVFAPEHLQVNIDLKEKQVPFPSICFEFQNVPDAPNFLQFPSAELKAGEVYRHQSKFQLKRR</sequence>
<dbReference type="EMBL" id="MQVX01000001">
    <property type="protein sequence ID" value="PQJ14364.1"/>
    <property type="molecule type" value="Genomic_DNA"/>
</dbReference>
<dbReference type="InterPro" id="IPR014718">
    <property type="entry name" value="GH-type_carb-bd"/>
</dbReference>
<dbReference type="GO" id="GO:0004034">
    <property type="term" value="F:aldose 1-epimerase activity"/>
    <property type="evidence" value="ECO:0007669"/>
    <property type="project" value="UniProtKB-EC"/>
</dbReference>
<comment type="cofactor">
    <cofactor evidence="2">
        <name>Ca(2+)</name>
        <dbReference type="ChEBI" id="CHEBI:29108"/>
    </cofactor>
</comment>
<keyword evidence="8" id="KW-0106">Calcium</keyword>
<dbReference type="RefSeq" id="WP_104999992.1">
    <property type="nucleotide sequence ID" value="NZ_MQVX01000001.1"/>
</dbReference>
<keyword evidence="9 11" id="KW-0413">Isomerase</keyword>
<dbReference type="InterPro" id="IPR011013">
    <property type="entry name" value="Gal_mutarotase_sf_dom"/>
</dbReference>
<evidence type="ECO:0000256" key="13">
    <source>
        <dbReference type="PIRSR" id="PIRSR005096-2"/>
    </source>
</evidence>
<organism evidence="15 16">
    <name type="scientific">Aureicoccus marinus</name>
    <dbReference type="NCBI Taxonomy" id="754435"/>
    <lineage>
        <taxon>Bacteria</taxon>
        <taxon>Pseudomonadati</taxon>
        <taxon>Bacteroidota</taxon>
        <taxon>Flavobacteriia</taxon>
        <taxon>Flavobacteriales</taxon>
        <taxon>Flavobacteriaceae</taxon>
        <taxon>Aureicoccus</taxon>
    </lineage>
</organism>
<dbReference type="GO" id="GO:0033499">
    <property type="term" value="P:galactose catabolic process via UDP-galactose, Leloir pathway"/>
    <property type="evidence" value="ECO:0007669"/>
    <property type="project" value="TreeGrafter"/>
</dbReference>
<dbReference type="AlphaFoldDB" id="A0A2S7T3X3"/>
<evidence type="ECO:0000256" key="10">
    <source>
        <dbReference type="ARBA" id="ARBA00023277"/>
    </source>
</evidence>
<name>A0A2S7T3X3_9FLAO</name>
<dbReference type="EC" id="5.1.3.3" evidence="6 11"/>
<dbReference type="PANTHER" id="PTHR10091">
    <property type="entry name" value="ALDOSE-1-EPIMERASE"/>
    <property type="match status" value="1"/>
</dbReference>
<comment type="catalytic activity">
    <reaction evidence="1 11">
        <text>alpha-D-glucose = beta-D-glucose</text>
        <dbReference type="Rhea" id="RHEA:10264"/>
        <dbReference type="ChEBI" id="CHEBI:15903"/>
        <dbReference type="ChEBI" id="CHEBI:17925"/>
        <dbReference type="EC" id="5.1.3.3"/>
    </reaction>
</comment>
<comment type="caution">
    <text evidence="15">The sequence shown here is derived from an EMBL/GenBank/DDBJ whole genome shotgun (WGS) entry which is preliminary data.</text>
</comment>
<dbReference type="PIRSF" id="PIRSF005096">
    <property type="entry name" value="GALM"/>
    <property type="match status" value="1"/>
</dbReference>
<evidence type="ECO:0000313" key="15">
    <source>
        <dbReference type="EMBL" id="PQJ14364.1"/>
    </source>
</evidence>
<keyword evidence="16" id="KW-1185">Reference proteome</keyword>